<sequence length="103" mass="12174">NNQTNTQVKYDPKKKIRICECGFKCTRTYEYNYHVTNECGRDLRCPICQQRFFRVTSIKRHLKVAHHKGKEELGVFMAGFSKPKRYPTVNFNDQQNSSSDTTY</sequence>
<accession>A0A146KSW6</accession>
<gene>
    <name evidence="3" type="ORF">g.29965</name>
</gene>
<name>A0A146KSW6_LYGHE</name>
<evidence type="ECO:0000259" key="2">
    <source>
        <dbReference type="PROSITE" id="PS50157"/>
    </source>
</evidence>
<dbReference type="PROSITE" id="PS50157">
    <property type="entry name" value="ZINC_FINGER_C2H2_2"/>
    <property type="match status" value="1"/>
</dbReference>
<reference evidence="3" key="1">
    <citation type="journal article" date="2016" name="Gigascience">
        <title>De novo construction of an expanded transcriptome assembly for the western tarnished plant bug, Lygus hesperus.</title>
        <authorList>
            <person name="Tassone E.E."/>
            <person name="Geib S.M."/>
            <person name="Hall B."/>
            <person name="Fabrick J.A."/>
            <person name="Brent C.S."/>
            <person name="Hull J.J."/>
        </authorList>
    </citation>
    <scope>NUCLEOTIDE SEQUENCE</scope>
</reference>
<dbReference type="GO" id="GO:0008270">
    <property type="term" value="F:zinc ion binding"/>
    <property type="evidence" value="ECO:0007669"/>
    <property type="project" value="UniProtKB-KW"/>
</dbReference>
<feature type="non-terminal residue" evidence="3">
    <location>
        <position position="1"/>
    </location>
</feature>
<dbReference type="EMBL" id="GDHC01019026">
    <property type="protein sequence ID" value="JAP99602.1"/>
    <property type="molecule type" value="Transcribed_RNA"/>
</dbReference>
<proteinExistence type="predicted"/>
<organism evidence="3">
    <name type="scientific">Lygus hesperus</name>
    <name type="common">Western plant bug</name>
    <dbReference type="NCBI Taxonomy" id="30085"/>
    <lineage>
        <taxon>Eukaryota</taxon>
        <taxon>Metazoa</taxon>
        <taxon>Ecdysozoa</taxon>
        <taxon>Arthropoda</taxon>
        <taxon>Hexapoda</taxon>
        <taxon>Insecta</taxon>
        <taxon>Pterygota</taxon>
        <taxon>Neoptera</taxon>
        <taxon>Paraneoptera</taxon>
        <taxon>Hemiptera</taxon>
        <taxon>Heteroptera</taxon>
        <taxon>Panheteroptera</taxon>
        <taxon>Cimicomorpha</taxon>
        <taxon>Miridae</taxon>
        <taxon>Mirini</taxon>
        <taxon>Lygus</taxon>
    </lineage>
</organism>
<evidence type="ECO:0000256" key="1">
    <source>
        <dbReference type="PROSITE-ProRule" id="PRU00042"/>
    </source>
</evidence>
<keyword evidence="1" id="KW-0863">Zinc-finger</keyword>
<keyword evidence="1" id="KW-0479">Metal-binding</keyword>
<dbReference type="PROSITE" id="PS00028">
    <property type="entry name" value="ZINC_FINGER_C2H2_1"/>
    <property type="match status" value="1"/>
</dbReference>
<feature type="domain" description="C2H2-type" evidence="2">
    <location>
        <begin position="43"/>
        <end position="72"/>
    </location>
</feature>
<dbReference type="AlphaFoldDB" id="A0A146KSW6"/>
<keyword evidence="1" id="KW-0862">Zinc</keyword>
<protein>
    <recommendedName>
        <fullName evidence="2">C2H2-type domain-containing protein</fullName>
    </recommendedName>
</protein>
<evidence type="ECO:0000313" key="3">
    <source>
        <dbReference type="EMBL" id="JAP99602.1"/>
    </source>
</evidence>
<dbReference type="InterPro" id="IPR013087">
    <property type="entry name" value="Znf_C2H2_type"/>
</dbReference>
<dbReference type="Gene3D" id="3.30.160.60">
    <property type="entry name" value="Classic Zinc Finger"/>
    <property type="match status" value="1"/>
</dbReference>